<feature type="transmembrane region" description="Helical" evidence="4">
    <location>
        <begin position="28"/>
        <end position="46"/>
    </location>
</feature>
<evidence type="ECO:0000259" key="5">
    <source>
        <dbReference type="Pfam" id="PF01011"/>
    </source>
</evidence>
<evidence type="ECO:0000256" key="1">
    <source>
        <dbReference type="ARBA" id="ARBA00001931"/>
    </source>
</evidence>
<dbReference type="NCBIfam" id="TIGR03074">
    <property type="entry name" value="PQQ_membr_DH"/>
    <property type="match status" value="1"/>
</dbReference>
<comment type="similarity">
    <text evidence="2">Belongs to the bacterial PQQ dehydrogenase family.</text>
</comment>
<comment type="cofactor">
    <cofactor evidence="1">
        <name>pyrroloquinoline quinone</name>
        <dbReference type="ChEBI" id="CHEBI:58442"/>
    </cofactor>
</comment>
<evidence type="ECO:0000256" key="4">
    <source>
        <dbReference type="SAM" id="Phobius"/>
    </source>
</evidence>
<dbReference type="Proteomes" id="UP000272908">
    <property type="component" value="Unassembled WGS sequence"/>
</dbReference>
<dbReference type="EC" id="1.1.99.22" evidence="6"/>
<keyword evidence="4" id="KW-0472">Membrane</keyword>
<dbReference type="Pfam" id="PF01011">
    <property type="entry name" value="PQQ"/>
    <property type="match status" value="1"/>
</dbReference>
<dbReference type="CDD" id="cd10280">
    <property type="entry name" value="PQQ_mGDH"/>
    <property type="match status" value="1"/>
</dbReference>
<evidence type="ECO:0000256" key="3">
    <source>
        <dbReference type="ARBA" id="ARBA00023002"/>
    </source>
</evidence>
<keyword evidence="4" id="KW-1133">Transmembrane helix</keyword>
<gene>
    <name evidence="6" type="primary">sldA</name>
    <name evidence="6" type="ORF">ROE7235_03840</name>
</gene>
<evidence type="ECO:0000256" key="2">
    <source>
        <dbReference type="ARBA" id="ARBA00008156"/>
    </source>
</evidence>
<feature type="transmembrane region" description="Helical" evidence="4">
    <location>
        <begin position="6"/>
        <end position="23"/>
    </location>
</feature>
<feature type="transmembrane region" description="Helical" evidence="4">
    <location>
        <begin position="88"/>
        <end position="108"/>
    </location>
</feature>
<dbReference type="InterPro" id="IPR017511">
    <property type="entry name" value="PQQ_mDH"/>
</dbReference>
<sequence>MLGGSPYYLIAGLLYLLAAVMLFQGRVAGTWIVALVTLATAIWAWWETGGDGWDMVPRLSATMVLAVMLCIWLPRLRNTGGIVRHTPWALPVATLAGLVIWGAAFATGGENNVVTATRSSTAQADGTVVADASGEDWQAYGGTNAAMRYSTLTQITSENVGDLELVWEYHTGDMPAGDTEGKYSPENTPLKVGDTIYVCSAMGIITAVDPVSGEERWRYDPAVAPQSIPYGATCRGVAYFDATTATAPNPTDDAVLPDTETAESDSQPVLAGDICSTTIIYGTLDARLIAIDAATGLPCPEFGDAGEVNLLDGLGETVPGWYAMTSPPTIVNGIAVLGAQVKDGQAEDAPSGVIRGYDARTGDLAWVWDMGAPDRTGAPAEGDTYTRGTPNMWTIAAGDDDLGLVYLPMGNSSVDYYGSNRSSAEDEFSTSLVALDAATGGVAWSFQTVHNDLWDYDLGSQPSLVDFPANGATVPAIILASKQGDIYVLDRETGEPLTGVEERPVPQGGVEPDYLSPTQPFSTWHSLARADLTEADMWGMTVFDQLYCRIQFRQANYEGMYTPPTSDAHWIQYPGYNGGSDWGSLAIDPERGIILANYNDMPNYNRLVPREEADALGLRAINEPDSEGKTSLGEAGAQKGSPYAIDVNAGWRVPFTGLLCKEPPYGGLRAIDLATGETLWDHPFGTARRNGPWGIPTFIPAELGTPNNGGAVVTAAGLAFLAAATDNLFRAVDMTTGETLWSVVLPAGGQANPFTYEADGRQYIGIMAGGHHFMETPVGDSVLVWALP</sequence>
<dbReference type="InterPro" id="IPR002372">
    <property type="entry name" value="PQQ_rpt_dom"/>
</dbReference>
<evidence type="ECO:0000313" key="6">
    <source>
        <dbReference type="EMBL" id="SUZ34059.1"/>
    </source>
</evidence>
<dbReference type="GO" id="GO:0047955">
    <property type="term" value="F:glycerol dehydrogenase (acceptor) activity"/>
    <property type="evidence" value="ECO:0007669"/>
    <property type="project" value="UniProtKB-EC"/>
</dbReference>
<dbReference type="SUPFAM" id="SSF50998">
    <property type="entry name" value="Quinoprotein alcohol dehydrogenase-like"/>
    <property type="match status" value="1"/>
</dbReference>
<dbReference type="GO" id="GO:0008876">
    <property type="term" value="F:quinoprotein glucose dehydrogenase activity"/>
    <property type="evidence" value="ECO:0007669"/>
    <property type="project" value="TreeGrafter"/>
</dbReference>
<accession>A0A3B0MWA8</accession>
<keyword evidence="4" id="KW-0812">Transmembrane</keyword>
<keyword evidence="3 6" id="KW-0560">Oxidoreductase</keyword>
<dbReference type="Gene3D" id="2.140.10.10">
    <property type="entry name" value="Quinoprotein alcohol dehydrogenase-like superfamily"/>
    <property type="match status" value="2"/>
</dbReference>
<feature type="transmembrane region" description="Helical" evidence="4">
    <location>
        <begin position="58"/>
        <end position="76"/>
    </location>
</feature>
<evidence type="ECO:0000313" key="7">
    <source>
        <dbReference type="Proteomes" id="UP000272908"/>
    </source>
</evidence>
<dbReference type="GO" id="GO:0048038">
    <property type="term" value="F:quinone binding"/>
    <property type="evidence" value="ECO:0007669"/>
    <property type="project" value="InterPro"/>
</dbReference>
<dbReference type="EMBL" id="UIHC01000123">
    <property type="protein sequence ID" value="SUZ34059.1"/>
    <property type="molecule type" value="Genomic_DNA"/>
</dbReference>
<dbReference type="PANTHER" id="PTHR32303:SF4">
    <property type="entry name" value="QUINOPROTEIN GLUCOSE DEHYDROGENASE"/>
    <property type="match status" value="1"/>
</dbReference>
<reference evidence="7" key="1">
    <citation type="submission" date="2018-08" db="EMBL/GenBank/DDBJ databases">
        <authorList>
            <person name="Rodrigo-Torres L."/>
            <person name="Arahal R. D."/>
            <person name="Lucena T."/>
        </authorList>
    </citation>
    <scope>NUCLEOTIDE SEQUENCE [LARGE SCALE GENOMIC DNA]</scope>
    <source>
        <strain evidence="7">CECT 7235</strain>
    </source>
</reference>
<dbReference type="InterPro" id="IPR018391">
    <property type="entry name" value="PQQ_b-propeller_rpt"/>
</dbReference>
<proteinExistence type="inferred from homology"/>
<dbReference type="SMART" id="SM00564">
    <property type="entry name" value="PQQ"/>
    <property type="match status" value="5"/>
</dbReference>
<protein>
    <submittedName>
        <fullName evidence="6">Glycerol dehydrogenase large subunit</fullName>
        <ecNumber evidence="6">1.1.99.22</ecNumber>
    </submittedName>
</protein>
<feature type="domain" description="Pyrrolo-quinoline quinone repeat" evidence="5">
    <location>
        <begin position="137"/>
        <end position="764"/>
    </location>
</feature>
<dbReference type="InterPro" id="IPR011047">
    <property type="entry name" value="Quinoprotein_ADH-like_sf"/>
</dbReference>
<dbReference type="GO" id="GO:0016020">
    <property type="term" value="C:membrane"/>
    <property type="evidence" value="ECO:0007669"/>
    <property type="project" value="InterPro"/>
</dbReference>
<keyword evidence="7" id="KW-1185">Reference proteome</keyword>
<name>A0A3B0MWA8_9RHOB</name>
<dbReference type="AlphaFoldDB" id="A0A3B0MWA8"/>
<organism evidence="6 7">
    <name type="scientific">Roseinatronobacter ekhonensis</name>
    <dbReference type="NCBI Taxonomy" id="254356"/>
    <lineage>
        <taxon>Bacteria</taxon>
        <taxon>Pseudomonadati</taxon>
        <taxon>Pseudomonadota</taxon>
        <taxon>Alphaproteobacteria</taxon>
        <taxon>Rhodobacterales</taxon>
        <taxon>Paracoccaceae</taxon>
        <taxon>Roseinatronobacter</taxon>
    </lineage>
</organism>
<dbReference type="PANTHER" id="PTHR32303">
    <property type="entry name" value="QUINOPROTEIN ALCOHOL DEHYDROGENASE (CYTOCHROME C)"/>
    <property type="match status" value="1"/>
</dbReference>